<dbReference type="EMBL" id="NHMK01000020">
    <property type="protein sequence ID" value="OWL95109.1"/>
    <property type="molecule type" value="Genomic_DNA"/>
</dbReference>
<reference evidence="1 2" key="1">
    <citation type="submission" date="2017-05" db="EMBL/GenBank/DDBJ databases">
        <title>De novo genome assembly of Deniococcus indicus strain DR1.</title>
        <authorList>
            <person name="Chauhan D."/>
            <person name="Yennamalli R.M."/>
            <person name="Priyadarshini R."/>
        </authorList>
    </citation>
    <scope>NUCLEOTIDE SEQUENCE [LARGE SCALE GENOMIC DNA]</scope>
    <source>
        <strain evidence="1 2">DR1</strain>
    </source>
</reference>
<protein>
    <submittedName>
        <fullName evidence="1">Uncharacterized protein</fullName>
    </submittedName>
</protein>
<dbReference type="Proteomes" id="UP000197208">
    <property type="component" value="Unassembled WGS sequence"/>
</dbReference>
<dbReference type="AlphaFoldDB" id="A0A246BIL5"/>
<sequence length="189" mass="20519">MTFTGSGTVKNYTPDTEYTLTSADDLSKGKLGTLKADKTVTVTVTPDMISKFGMYTTQGFYDGMKALNCDVSKLQIVNVEYGRISDLNFTTTGGTKSFIEMSVQTPNADGTVKIKKTTFSYSKGNGSIKGSVSCPGGFSGIYNMVMKPGWNESVSFHTYNPATKTASPYTYDIVSQKTTYSGDWNAFSR</sequence>
<organism evidence="1 2">
    <name type="scientific">Deinococcus indicus</name>
    <dbReference type="NCBI Taxonomy" id="223556"/>
    <lineage>
        <taxon>Bacteria</taxon>
        <taxon>Thermotogati</taxon>
        <taxon>Deinococcota</taxon>
        <taxon>Deinococci</taxon>
        <taxon>Deinococcales</taxon>
        <taxon>Deinococcaceae</taxon>
        <taxon>Deinococcus</taxon>
    </lineage>
</organism>
<accession>A0A246BIL5</accession>
<name>A0A246BIL5_9DEIO</name>
<gene>
    <name evidence="1" type="ORF">CBQ26_13740</name>
</gene>
<keyword evidence="2" id="KW-1185">Reference proteome</keyword>
<proteinExistence type="predicted"/>
<evidence type="ECO:0000313" key="1">
    <source>
        <dbReference type="EMBL" id="OWL95109.1"/>
    </source>
</evidence>
<evidence type="ECO:0000313" key="2">
    <source>
        <dbReference type="Proteomes" id="UP000197208"/>
    </source>
</evidence>
<comment type="caution">
    <text evidence="1">The sequence shown here is derived from an EMBL/GenBank/DDBJ whole genome shotgun (WGS) entry which is preliminary data.</text>
</comment>